<feature type="region of interest" description="Disordered" evidence="1">
    <location>
        <begin position="1"/>
        <end position="36"/>
    </location>
</feature>
<reference evidence="2" key="1">
    <citation type="submission" date="2021-02" db="EMBL/GenBank/DDBJ databases">
        <authorList>
            <person name="Dougan E. K."/>
            <person name="Rhodes N."/>
            <person name="Thang M."/>
            <person name="Chan C."/>
        </authorList>
    </citation>
    <scope>NUCLEOTIDE SEQUENCE</scope>
</reference>
<comment type="caution">
    <text evidence="2">The sequence shown here is derived from an EMBL/GenBank/DDBJ whole genome shotgun (WGS) entry which is preliminary data.</text>
</comment>
<protein>
    <submittedName>
        <fullName evidence="2">Uncharacterized protein</fullName>
    </submittedName>
</protein>
<dbReference type="EMBL" id="CAJNNV010032740">
    <property type="protein sequence ID" value="CAE8640919.1"/>
    <property type="molecule type" value="Genomic_DNA"/>
</dbReference>
<organism evidence="2 3">
    <name type="scientific">Polarella glacialis</name>
    <name type="common">Dinoflagellate</name>
    <dbReference type="NCBI Taxonomy" id="89957"/>
    <lineage>
        <taxon>Eukaryota</taxon>
        <taxon>Sar</taxon>
        <taxon>Alveolata</taxon>
        <taxon>Dinophyceae</taxon>
        <taxon>Suessiales</taxon>
        <taxon>Suessiaceae</taxon>
        <taxon>Polarella</taxon>
    </lineage>
</organism>
<keyword evidence="3" id="KW-1185">Reference proteome</keyword>
<dbReference type="AlphaFoldDB" id="A0A813HU98"/>
<accession>A0A813HU98</accession>
<sequence>EAEATPMAAGTRRKSRALSRAAGGSRPSPKCTRDASSVSISCQVDPFYLGAAADNGCDDVEDVQILSWVLPRPRQNSRQLDIALPLCFGRLGEKLLKTYAQIDEQRNYYIY</sequence>
<dbReference type="Proteomes" id="UP000654075">
    <property type="component" value="Unassembled WGS sequence"/>
</dbReference>
<proteinExistence type="predicted"/>
<feature type="non-terminal residue" evidence="2">
    <location>
        <position position="111"/>
    </location>
</feature>
<name>A0A813HU98_POLGL</name>
<evidence type="ECO:0000313" key="2">
    <source>
        <dbReference type="EMBL" id="CAE8640919.1"/>
    </source>
</evidence>
<feature type="non-terminal residue" evidence="2">
    <location>
        <position position="1"/>
    </location>
</feature>
<gene>
    <name evidence="2" type="ORF">PGLA1383_LOCUS55651</name>
</gene>
<evidence type="ECO:0000313" key="3">
    <source>
        <dbReference type="Proteomes" id="UP000654075"/>
    </source>
</evidence>
<evidence type="ECO:0000256" key="1">
    <source>
        <dbReference type="SAM" id="MobiDB-lite"/>
    </source>
</evidence>